<name>A0A0M9WGT5_9EURO</name>
<keyword evidence="4" id="KW-1185">Reference proteome</keyword>
<accession>A0A0M9WGT5</accession>
<evidence type="ECO:0000313" key="3">
    <source>
        <dbReference type="EMBL" id="KOS44292.1"/>
    </source>
</evidence>
<evidence type="ECO:0000256" key="1">
    <source>
        <dbReference type="SAM" id="MobiDB-lite"/>
    </source>
</evidence>
<feature type="region of interest" description="Disordered" evidence="1">
    <location>
        <begin position="169"/>
        <end position="195"/>
    </location>
</feature>
<feature type="transmembrane region" description="Helical" evidence="2">
    <location>
        <begin position="218"/>
        <end position="240"/>
    </location>
</feature>
<sequence length="241" mass="27472">MPVGPRVSKEEFMHALGLNPQDPHHEQYYRAMRVSTTLYISYTVNTHPTCSSLSLSFSLSLSLSPSPSPSPSPVCHIQDEAIIVYNRMNLDTANLLDNVRADPSTRPPFFWHHIRPDCQRWAILEICHNAPPLVRGLFERGATNGEYGPNWVAGWLLYSVFRSRDVRNNRNRRKGETGGSAGSESAGINVRGRRRRRSRRSTMILCEMGHCDILGLKVFLGDIGFLFLFFSLRYLIYILYN</sequence>
<keyword evidence="2" id="KW-0472">Membrane</keyword>
<dbReference type="OrthoDB" id="4502478at2759"/>
<keyword evidence="2" id="KW-1133">Transmembrane helix</keyword>
<keyword evidence="2" id="KW-0812">Transmembrane</keyword>
<evidence type="ECO:0000313" key="4">
    <source>
        <dbReference type="Proteomes" id="UP000037696"/>
    </source>
</evidence>
<organism evidence="3 4">
    <name type="scientific">Penicillium nordicum</name>
    <dbReference type="NCBI Taxonomy" id="229535"/>
    <lineage>
        <taxon>Eukaryota</taxon>
        <taxon>Fungi</taxon>
        <taxon>Dikarya</taxon>
        <taxon>Ascomycota</taxon>
        <taxon>Pezizomycotina</taxon>
        <taxon>Eurotiomycetes</taxon>
        <taxon>Eurotiomycetidae</taxon>
        <taxon>Eurotiales</taxon>
        <taxon>Aspergillaceae</taxon>
        <taxon>Penicillium</taxon>
    </lineage>
</organism>
<dbReference type="Proteomes" id="UP000037696">
    <property type="component" value="Unassembled WGS sequence"/>
</dbReference>
<dbReference type="STRING" id="229535.A0A0M9WGT5"/>
<comment type="caution">
    <text evidence="3">The sequence shown here is derived from an EMBL/GenBank/DDBJ whole genome shotgun (WGS) entry which is preliminary data.</text>
</comment>
<evidence type="ECO:0000256" key="2">
    <source>
        <dbReference type="SAM" id="Phobius"/>
    </source>
</evidence>
<dbReference type="EMBL" id="LHQQ01000064">
    <property type="protein sequence ID" value="KOS44292.1"/>
    <property type="molecule type" value="Genomic_DNA"/>
</dbReference>
<protein>
    <submittedName>
        <fullName evidence="3">Uncharacterized protein</fullName>
    </submittedName>
</protein>
<dbReference type="AlphaFoldDB" id="A0A0M9WGT5"/>
<reference evidence="3 4" key="1">
    <citation type="submission" date="2015-08" db="EMBL/GenBank/DDBJ databases">
        <title>Genome sequencing of Penicillium nordicum.</title>
        <authorList>
            <person name="Nguyen H.D."/>
            <person name="Seifert K.A."/>
        </authorList>
    </citation>
    <scope>NUCLEOTIDE SEQUENCE [LARGE SCALE GENOMIC DNA]</scope>
    <source>
        <strain evidence="3 4">DAOMC 185683</strain>
    </source>
</reference>
<proteinExistence type="predicted"/>
<gene>
    <name evidence="3" type="ORF">ACN38_g4818</name>
</gene>